<dbReference type="Gene3D" id="1.25.40.10">
    <property type="entry name" value="Tetratricopeptide repeat domain"/>
    <property type="match status" value="1"/>
</dbReference>
<comment type="caution">
    <text evidence="4">The sequence shown here is derived from an EMBL/GenBank/DDBJ whole genome shotgun (WGS) entry which is preliminary data.</text>
</comment>
<sequence>KHSKVAKIRLSLCHYYLAIGHYNIALKIKLTTLPPDHLEIASDYRGIGHMYKGTDNINQALIYYGKALEIYRQHLPPNHPDIIEIERIIVSLAAQTE</sequence>
<proteinExistence type="predicted"/>
<evidence type="ECO:0008006" key="6">
    <source>
        <dbReference type="Google" id="ProtNLM"/>
    </source>
</evidence>
<keyword evidence="1" id="KW-0677">Repeat</keyword>
<gene>
    <name evidence="4" type="ORF">OKA104_LOCUS54606</name>
</gene>
<dbReference type="PANTHER" id="PTHR45641:SF19">
    <property type="entry name" value="NEPHROCYSTIN-3"/>
    <property type="match status" value="1"/>
</dbReference>
<dbReference type="SMART" id="SM00028">
    <property type="entry name" value="TPR"/>
    <property type="match status" value="1"/>
</dbReference>
<name>A0A820SUY1_9BILA</name>
<evidence type="ECO:0000313" key="4">
    <source>
        <dbReference type="EMBL" id="CAF4459497.1"/>
    </source>
</evidence>
<evidence type="ECO:0000256" key="3">
    <source>
        <dbReference type="PROSITE-ProRule" id="PRU00339"/>
    </source>
</evidence>
<dbReference type="InterPro" id="IPR019734">
    <property type="entry name" value="TPR_rpt"/>
</dbReference>
<reference evidence="4" key="1">
    <citation type="submission" date="2021-02" db="EMBL/GenBank/DDBJ databases">
        <authorList>
            <person name="Nowell W R."/>
        </authorList>
    </citation>
    <scope>NUCLEOTIDE SEQUENCE</scope>
</reference>
<protein>
    <recommendedName>
        <fullName evidence="6">Tetratricopeptide repeat protein</fullName>
    </recommendedName>
</protein>
<feature type="non-terminal residue" evidence="4">
    <location>
        <position position="1"/>
    </location>
</feature>
<dbReference type="Proteomes" id="UP000663881">
    <property type="component" value="Unassembled WGS sequence"/>
</dbReference>
<keyword evidence="2 3" id="KW-0802">TPR repeat</keyword>
<dbReference type="Pfam" id="PF13424">
    <property type="entry name" value="TPR_12"/>
    <property type="match status" value="1"/>
</dbReference>
<dbReference type="InterPro" id="IPR011990">
    <property type="entry name" value="TPR-like_helical_dom_sf"/>
</dbReference>
<accession>A0A820SUY1</accession>
<organism evidence="4 5">
    <name type="scientific">Adineta steineri</name>
    <dbReference type="NCBI Taxonomy" id="433720"/>
    <lineage>
        <taxon>Eukaryota</taxon>
        <taxon>Metazoa</taxon>
        <taxon>Spiralia</taxon>
        <taxon>Gnathifera</taxon>
        <taxon>Rotifera</taxon>
        <taxon>Eurotatoria</taxon>
        <taxon>Bdelloidea</taxon>
        <taxon>Adinetida</taxon>
        <taxon>Adinetidae</taxon>
        <taxon>Adineta</taxon>
    </lineage>
</organism>
<dbReference type="AlphaFoldDB" id="A0A820SUY1"/>
<evidence type="ECO:0000256" key="1">
    <source>
        <dbReference type="ARBA" id="ARBA00022737"/>
    </source>
</evidence>
<evidence type="ECO:0000313" key="5">
    <source>
        <dbReference type="Proteomes" id="UP000663881"/>
    </source>
</evidence>
<feature type="repeat" description="TPR" evidence="3">
    <location>
        <begin position="41"/>
        <end position="74"/>
    </location>
</feature>
<dbReference type="SUPFAM" id="SSF48452">
    <property type="entry name" value="TPR-like"/>
    <property type="match status" value="1"/>
</dbReference>
<dbReference type="PANTHER" id="PTHR45641">
    <property type="entry name" value="TETRATRICOPEPTIDE REPEAT PROTEIN (AFU_ORTHOLOGUE AFUA_6G03870)"/>
    <property type="match status" value="1"/>
</dbReference>
<dbReference type="EMBL" id="CAJOAY010036764">
    <property type="protein sequence ID" value="CAF4459497.1"/>
    <property type="molecule type" value="Genomic_DNA"/>
</dbReference>
<dbReference type="PROSITE" id="PS50005">
    <property type="entry name" value="TPR"/>
    <property type="match status" value="1"/>
</dbReference>
<evidence type="ECO:0000256" key="2">
    <source>
        <dbReference type="ARBA" id="ARBA00022803"/>
    </source>
</evidence>